<dbReference type="EMBL" id="JADEWZ010000005">
    <property type="protein sequence ID" value="MBE9115203.1"/>
    <property type="molecule type" value="Genomic_DNA"/>
</dbReference>
<evidence type="ECO:0000256" key="6">
    <source>
        <dbReference type="PIRNR" id="PIRNR000077"/>
    </source>
</evidence>
<dbReference type="InterPro" id="IPR005746">
    <property type="entry name" value="Thioredoxin"/>
</dbReference>
<evidence type="ECO:0000256" key="2">
    <source>
        <dbReference type="ARBA" id="ARBA00022448"/>
    </source>
</evidence>
<keyword evidence="4 7" id="KW-1015">Disulfide bond</keyword>
<dbReference type="InterPro" id="IPR036249">
    <property type="entry name" value="Thioredoxin-like_sf"/>
</dbReference>
<evidence type="ECO:0000259" key="8">
    <source>
        <dbReference type="PROSITE" id="PS51352"/>
    </source>
</evidence>
<protein>
    <recommendedName>
        <fullName evidence="6">Thioredoxin</fullName>
    </recommendedName>
</protein>
<dbReference type="AlphaFoldDB" id="A0A8J7ANX0"/>
<evidence type="ECO:0000313" key="9">
    <source>
        <dbReference type="EMBL" id="MBE9115203.1"/>
    </source>
</evidence>
<dbReference type="GO" id="GO:0005829">
    <property type="term" value="C:cytosol"/>
    <property type="evidence" value="ECO:0007669"/>
    <property type="project" value="TreeGrafter"/>
</dbReference>
<dbReference type="InterPro" id="IPR013766">
    <property type="entry name" value="Thioredoxin_domain"/>
</dbReference>
<reference evidence="9" key="1">
    <citation type="submission" date="2020-10" db="EMBL/GenBank/DDBJ databases">
        <authorList>
            <person name="Castelo-Branco R."/>
            <person name="Eusebio N."/>
            <person name="Adriana R."/>
            <person name="Vieira A."/>
            <person name="Brugerolle De Fraissinette N."/>
            <person name="Rezende De Castro R."/>
            <person name="Schneider M.P."/>
            <person name="Vasconcelos V."/>
            <person name="Leao P.N."/>
        </authorList>
    </citation>
    <scope>NUCLEOTIDE SEQUENCE</scope>
    <source>
        <strain evidence="9">LEGE 07157</strain>
    </source>
</reference>
<keyword evidence="2" id="KW-0813">Transport</keyword>
<dbReference type="PIRSF" id="PIRSF000077">
    <property type="entry name" value="Thioredoxin"/>
    <property type="match status" value="1"/>
</dbReference>
<keyword evidence="5 7" id="KW-0676">Redox-active center</keyword>
<keyword evidence="10" id="KW-1185">Reference proteome</keyword>
<evidence type="ECO:0000313" key="10">
    <source>
        <dbReference type="Proteomes" id="UP000654482"/>
    </source>
</evidence>
<dbReference type="PANTHER" id="PTHR45663:SF11">
    <property type="entry name" value="GEO12009P1"/>
    <property type="match status" value="1"/>
</dbReference>
<feature type="disulfide bond" description="Redox-active" evidence="7">
    <location>
        <begin position="30"/>
        <end position="33"/>
    </location>
</feature>
<dbReference type="PROSITE" id="PS51352">
    <property type="entry name" value="THIOREDOXIN_2"/>
    <property type="match status" value="1"/>
</dbReference>
<organism evidence="9 10">
    <name type="scientific">Lusitaniella coriacea LEGE 07157</name>
    <dbReference type="NCBI Taxonomy" id="945747"/>
    <lineage>
        <taxon>Bacteria</taxon>
        <taxon>Bacillati</taxon>
        <taxon>Cyanobacteriota</taxon>
        <taxon>Cyanophyceae</taxon>
        <taxon>Spirulinales</taxon>
        <taxon>Lusitaniellaceae</taxon>
        <taxon>Lusitaniella</taxon>
    </lineage>
</organism>
<dbReference type="Proteomes" id="UP000654482">
    <property type="component" value="Unassembled WGS sequence"/>
</dbReference>
<keyword evidence="3" id="KW-0249">Electron transport</keyword>
<evidence type="ECO:0000256" key="7">
    <source>
        <dbReference type="PIRSR" id="PIRSR000077-4"/>
    </source>
</evidence>
<dbReference type="PANTHER" id="PTHR45663">
    <property type="entry name" value="GEO12009P1"/>
    <property type="match status" value="1"/>
</dbReference>
<dbReference type="Gene3D" id="3.40.30.10">
    <property type="entry name" value="Glutaredoxin"/>
    <property type="match status" value="1"/>
</dbReference>
<feature type="domain" description="Thioredoxin" evidence="8">
    <location>
        <begin position="1"/>
        <end position="106"/>
    </location>
</feature>
<evidence type="ECO:0000256" key="3">
    <source>
        <dbReference type="ARBA" id="ARBA00022982"/>
    </source>
</evidence>
<comment type="similarity">
    <text evidence="1 6">Belongs to the thioredoxin family.</text>
</comment>
<evidence type="ECO:0000256" key="4">
    <source>
        <dbReference type="ARBA" id="ARBA00023157"/>
    </source>
</evidence>
<dbReference type="GO" id="GO:0045454">
    <property type="term" value="P:cell redox homeostasis"/>
    <property type="evidence" value="ECO:0007669"/>
    <property type="project" value="TreeGrafter"/>
</dbReference>
<evidence type="ECO:0000256" key="5">
    <source>
        <dbReference type="ARBA" id="ARBA00023284"/>
    </source>
</evidence>
<sequence>MLPSASEPTFSQQVLESSQPVLVYFWAPWCKLCHNIQPLLLTFQSNHKGQFKVVSVNADNNFKLVNTYRIKVLPTVLVFDRGILIQRIEGFYGREELQRKLDSIGVALLPTSA</sequence>
<name>A0A8J7ANX0_9CYAN</name>
<dbReference type="Pfam" id="PF00085">
    <property type="entry name" value="Thioredoxin"/>
    <property type="match status" value="1"/>
</dbReference>
<proteinExistence type="inferred from homology"/>
<comment type="caution">
    <text evidence="9">The sequence shown here is derived from an EMBL/GenBank/DDBJ whole genome shotgun (WGS) entry which is preliminary data.</text>
</comment>
<dbReference type="GO" id="GO:0015035">
    <property type="term" value="F:protein-disulfide reductase activity"/>
    <property type="evidence" value="ECO:0007669"/>
    <property type="project" value="InterPro"/>
</dbReference>
<gene>
    <name evidence="9" type="ORF">IQ249_04745</name>
</gene>
<evidence type="ECO:0000256" key="1">
    <source>
        <dbReference type="ARBA" id="ARBA00008987"/>
    </source>
</evidence>
<dbReference type="CDD" id="cd02947">
    <property type="entry name" value="TRX_family"/>
    <property type="match status" value="1"/>
</dbReference>
<accession>A0A8J7ANX0</accession>
<dbReference type="SUPFAM" id="SSF52833">
    <property type="entry name" value="Thioredoxin-like"/>
    <property type="match status" value="1"/>
</dbReference>